<name>A0A1R3J5E8_COCAP</name>
<sequence>MSVLPKTDGVFKYQRRNPNLYYGVLTKKNCQRFNDNGVSIPKRRYGVFNGLFEPGKLTDFGQNRSNRGGSGDLSGQTVKVSVQTVKSVGCRSRLGKTETD</sequence>
<keyword evidence="1" id="KW-0418">Kinase</keyword>
<evidence type="ECO:0000313" key="2">
    <source>
        <dbReference type="Proteomes" id="UP000188268"/>
    </source>
</evidence>
<reference evidence="1 2" key="1">
    <citation type="submission" date="2013-09" db="EMBL/GenBank/DDBJ databases">
        <title>Corchorus capsularis genome sequencing.</title>
        <authorList>
            <person name="Alam M."/>
            <person name="Haque M.S."/>
            <person name="Islam M.S."/>
            <person name="Emdad E.M."/>
            <person name="Islam M.M."/>
            <person name="Ahmed B."/>
            <person name="Halim A."/>
            <person name="Hossen Q.M.M."/>
            <person name="Hossain M.Z."/>
            <person name="Ahmed R."/>
            <person name="Khan M.M."/>
            <person name="Islam R."/>
            <person name="Rashid M.M."/>
            <person name="Khan S.A."/>
            <person name="Rahman M.S."/>
            <person name="Alam M."/>
        </authorList>
    </citation>
    <scope>NUCLEOTIDE SEQUENCE [LARGE SCALE GENOMIC DNA]</scope>
    <source>
        <strain evidence="2">cv. CVL-1</strain>
        <tissue evidence="1">Whole seedling</tissue>
    </source>
</reference>
<dbReference type="Proteomes" id="UP000188268">
    <property type="component" value="Unassembled WGS sequence"/>
</dbReference>
<keyword evidence="2" id="KW-1185">Reference proteome</keyword>
<protein>
    <submittedName>
        <fullName evidence="1">Mevalonate kinase</fullName>
    </submittedName>
</protein>
<accession>A0A1R3J5E8</accession>
<evidence type="ECO:0000313" key="1">
    <source>
        <dbReference type="EMBL" id="OMO90034.1"/>
    </source>
</evidence>
<comment type="caution">
    <text evidence="1">The sequence shown here is derived from an EMBL/GenBank/DDBJ whole genome shotgun (WGS) entry which is preliminary data.</text>
</comment>
<keyword evidence="1" id="KW-0808">Transferase</keyword>
<dbReference type="Gramene" id="OMO90034">
    <property type="protein sequence ID" value="OMO90034"/>
    <property type="gene ID" value="CCACVL1_07535"/>
</dbReference>
<gene>
    <name evidence="1" type="ORF">CCACVL1_07535</name>
</gene>
<dbReference type="AlphaFoldDB" id="A0A1R3J5E8"/>
<dbReference type="EMBL" id="AWWV01008534">
    <property type="protein sequence ID" value="OMO90034.1"/>
    <property type="molecule type" value="Genomic_DNA"/>
</dbReference>
<proteinExistence type="predicted"/>
<dbReference type="GO" id="GO:0016301">
    <property type="term" value="F:kinase activity"/>
    <property type="evidence" value="ECO:0007669"/>
    <property type="project" value="UniProtKB-KW"/>
</dbReference>
<organism evidence="1 2">
    <name type="scientific">Corchorus capsularis</name>
    <name type="common">Jute</name>
    <dbReference type="NCBI Taxonomy" id="210143"/>
    <lineage>
        <taxon>Eukaryota</taxon>
        <taxon>Viridiplantae</taxon>
        <taxon>Streptophyta</taxon>
        <taxon>Embryophyta</taxon>
        <taxon>Tracheophyta</taxon>
        <taxon>Spermatophyta</taxon>
        <taxon>Magnoliopsida</taxon>
        <taxon>eudicotyledons</taxon>
        <taxon>Gunneridae</taxon>
        <taxon>Pentapetalae</taxon>
        <taxon>rosids</taxon>
        <taxon>malvids</taxon>
        <taxon>Malvales</taxon>
        <taxon>Malvaceae</taxon>
        <taxon>Grewioideae</taxon>
        <taxon>Apeibeae</taxon>
        <taxon>Corchorus</taxon>
    </lineage>
</organism>